<protein>
    <submittedName>
        <fullName evidence="3">Arsenate reductase ArsC</fullName>
    </submittedName>
</protein>
<dbReference type="Proteomes" id="UP000777265">
    <property type="component" value="Unassembled WGS sequence"/>
</dbReference>
<name>A0A971S035_9BACT</name>
<dbReference type="CDD" id="cd16345">
    <property type="entry name" value="LMWP_ArsC"/>
    <property type="match status" value="1"/>
</dbReference>
<reference evidence="3" key="1">
    <citation type="journal article" date="2020" name="Biotechnol. Biofuels">
        <title>New insights from the biogas microbiome by comprehensive genome-resolved metagenomics of nearly 1600 species originating from multiple anaerobic digesters.</title>
        <authorList>
            <person name="Campanaro S."/>
            <person name="Treu L."/>
            <person name="Rodriguez-R L.M."/>
            <person name="Kovalovszki A."/>
            <person name="Ziels R.M."/>
            <person name="Maus I."/>
            <person name="Zhu X."/>
            <person name="Kougias P.G."/>
            <person name="Basile A."/>
            <person name="Luo G."/>
            <person name="Schluter A."/>
            <person name="Konstantinidis K.T."/>
            <person name="Angelidaki I."/>
        </authorList>
    </citation>
    <scope>NUCLEOTIDE SEQUENCE</scope>
    <source>
        <strain evidence="3">AS06rmzACSIP_7</strain>
    </source>
</reference>
<dbReference type="Pfam" id="PF01451">
    <property type="entry name" value="LMWPc"/>
    <property type="match status" value="1"/>
</dbReference>
<dbReference type="SUPFAM" id="SSF52788">
    <property type="entry name" value="Phosphotyrosine protein phosphatases I"/>
    <property type="match status" value="1"/>
</dbReference>
<dbReference type="GO" id="GO:0046685">
    <property type="term" value="P:response to arsenic-containing substance"/>
    <property type="evidence" value="ECO:0007669"/>
    <property type="project" value="UniProtKB-KW"/>
</dbReference>
<keyword evidence="1" id="KW-0059">Arsenical resistance</keyword>
<dbReference type="PANTHER" id="PTHR43428">
    <property type="entry name" value="ARSENATE REDUCTASE"/>
    <property type="match status" value="1"/>
</dbReference>
<proteinExistence type="predicted"/>
<feature type="domain" description="Phosphotyrosine protein phosphatase I" evidence="2">
    <location>
        <begin position="4"/>
        <end position="140"/>
    </location>
</feature>
<dbReference type="AlphaFoldDB" id="A0A971S035"/>
<reference evidence="3" key="2">
    <citation type="submission" date="2020-01" db="EMBL/GenBank/DDBJ databases">
        <authorList>
            <person name="Campanaro S."/>
        </authorList>
    </citation>
    <scope>NUCLEOTIDE SEQUENCE</scope>
    <source>
        <strain evidence="3">AS06rmzACSIP_7</strain>
    </source>
</reference>
<sequence>MEKTTVLFVCVHNSTRSQMAEAFLRQLGGCKFEVESAGLEPGEINPLVIDVMREVGIDLSSKSTQSVFDLYKKGCLYNYVITVCDEANAQKCPLFPGIAVRQSWSLEDPTYFAGTYEERLEKTRKVRDLIRQNVEKFIAEVAKGGTPGLFAT</sequence>
<organism evidence="3 4">
    <name type="scientific">Syntrophorhabdus aromaticivorans</name>
    <dbReference type="NCBI Taxonomy" id="328301"/>
    <lineage>
        <taxon>Bacteria</taxon>
        <taxon>Pseudomonadati</taxon>
        <taxon>Thermodesulfobacteriota</taxon>
        <taxon>Syntrophorhabdia</taxon>
        <taxon>Syntrophorhabdales</taxon>
        <taxon>Syntrophorhabdaceae</taxon>
        <taxon>Syntrophorhabdus</taxon>
    </lineage>
</organism>
<dbReference type="InterPro" id="IPR036196">
    <property type="entry name" value="Ptyr_pPase_sf"/>
</dbReference>
<evidence type="ECO:0000313" key="4">
    <source>
        <dbReference type="Proteomes" id="UP000777265"/>
    </source>
</evidence>
<evidence type="ECO:0000313" key="3">
    <source>
        <dbReference type="EMBL" id="NLW34773.1"/>
    </source>
</evidence>
<evidence type="ECO:0000259" key="2">
    <source>
        <dbReference type="SMART" id="SM00226"/>
    </source>
</evidence>
<comment type="caution">
    <text evidence="3">The sequence shown here is derived from an EMBL/GenBank/DDBJ whole genome shotgun (WGS) entry which is preliminary data.</text>
</comment>
<evidence type="ECO:0000256" key="1">
    <source>
        <dbReference type="ARBA" id="ARBA00022849"/>
    </source>
</evidence>
<dbReference type="SMART" id="SM00226">
    <property type="entry name" value="LMWPc"/>
    <property type="match status" value="1"/>
</dbReference>
<dbReference type="InterPro" id="IPR023485">
    <property type="entry name" value="Ptyr_pPase"/>
</dbReference>
<dbReference type="PANTHER" id="PTHR43428:SF1">
    <property type="entry name" value="ARSENATE REDUCTASE"/>
    <property type="match status" value="1"/>
</dbReference>
<gene>
    <name evidence="3" type="ORF">GXY80_04720</name>
</gene>
<accession>A0A971S035</accession>
<dbReference type="EMBL" id="JAAYEE010000081">
    <property type="protein sequence ID" value="NLW34773.1"/>
    <property type="molecule type" value="Genomic_DNA"/>
</dbReference>
<dbReference type="Gene3D" id="3.40.50.2300">
    <property type="match status" value="1"/>
</dbReference>